<accession>V9DA56</accession>
<feature type="compositionally biased region" description="Polar residues" evidence="1">
    <location>
        <begin position="56"/>
        <end position="70"/>
    </location>
</feature>
<feature type="compositionally biased region" description="Low complexity" evidence="1">
    <location>
        <begin position="128"/>
        <end position="141"/>
    </location>
</feature>
<feature type="compositionally biased region" description="Low complexity" evidence="1">
    <location>
        <begin position="372"/>
        <end position="384"/>
    </location>
</feature>
<dbReference type="Proteomes" id="UP000030678">
    <property type="component" value="Unassembled WGS sequence"/>
</dbReference>
<sequence>MSAPITTSKQPAQRAPRRSGRKHRPSEGDSLSLDGSAMPSVPSAAGPQRNPHPAAASTTKNNSNKAQQRVSPHPLNKHQAGVKQANNNNPQYEKAKATPTPMKPAAYAASNFQQSPAASALPLPSFYSKSLPTTTTIPLKPTDAESPATQAATITPAGGSPSKAEATPCDFLFQAARQARANSRADSPATRPGNVSVPSGSPASLSPAPREGDPMFPFELDGATPGEDGSAFATPFKDRIAAARSTSTGGKSMNDEERKAKSEALKKLLMKSSAQENNNMASHNPNTNNPFNARAPYSRTPAIPQPSGPVRATSNPSTPVYSQDVAGADPVHNFAAVGYPFPTPQTQTPKRPTSSRLRHVYGAQSEPEYAELSSDSALTPPSSSRKNTAPHQQPPQYNPYMSHPQMPTHRAKPSAQQLEDDLRRVLKLDLVSRG</sequence>
<protein>
    <recommendedName>
        <fullName evidence="4">Proteophosphoglycan 5</fullName>
    </recommendedName>
</protein>
<evidence type="ECO:0000313" key="3">
    <source>
        <dbReference type="Proteomes" id="UP000030678"/>
    </source>
</evidence>
<feature type="compositionally biased region" description="Basic residues" evidence="1">
    <location>
        <begin position="15"/>
        <end position="24"/>
    </location>
</feature>
<organism evidence="2 3">
    <name type="scientific">Cladophialophora carrionii CBS 160.54</name>
    <dbReference type="NCBI Taxonomy" id="1279043"/>
    <lineage>
        <taxon>Eukaryota</taxon>
        <taxon>Fungi</taxon>
        <taxon>Dikarya</taxon>
        <taxon>Ascomycota</taxon>
        <taxon>Pezizomycotina</taxon>
        <taxon>Eurotiomycetes</taxon>
        <taxon>Chaetothyriomycetidae</taxon>
        <taxon>Chaetothyriales</taxon>
        <taxon>Herpotrichiellaceae</taxon>
        <taxon>Cladophialophora</taxon>
    </lineage>
</organism>
<proteinExistence type="predicted"/>
<reference evidence="2 3" key="1">
    <citation type="submission" date="2013-03" db="EMBL/GenBank/DDBJ databases">
        <title>The Genome Sequence of Cladophialophora carrionii CBS 160.54.</title>
        <authorList>
            <consortium name="The Broad Institute Genomics Platform"/>
            <person name="Cuomo C."/>
            <person name="de Hoog S."/>
            <person name="Gorbushina A."/>
            <person name="Walker B."/>
            <person name="Young S.K."/>
            <person name="Zeng Q."/>
            <person name="Gargeya S."/>
            <person name="Fitzgerald M."/>
            <person name="Haas B."/>
            <person name="Abouelleil A."/>
            <person name="Allen A.W."/>
            <person name="Alvarado L."/>
            <person name="Arachchi H.M."/>
            <person name="Berlin A.M."/>
            <person name="Chapman S.B."/>
            <person name="Gainer-Dewar J."/>
            <person name="Goldberg J."/>
            <person name="Griggs A."/>
            <person name="Gujja S."/>
            <person name="Hansen M."/>
            <person name="Howarth C."/>
            <person name="Imamovic A."/>
            <person name="Ireland A."/>
            <person name="Larimer J."/>
            <person name="McCowan C."/>
            <person name="Murphy C."/>
            <person name="Pearson M."/>
            <person name="Poon T.W."/>
            <person name="Priest M."/>
            <person name="Roberts A."/>
            <person name="Saif S."/>
            <person name="Shea T."/>
            <person name="Sisk P."/>
            <person name="Sykes S."/>
            <person name="Wortman J."/>
            <person name="Nusbaum C."/>
            <person name="Birren B."/>
        </authorList>
    </citation>
    <scope>NUCLEOTIDE SEQUENCE [LARGE SCALE GENOMIC DNA]</scope>
    <source>
        <strain evidence="2 3">CBS 160.54</strain>
    </source>
</reference>
<evidence type="ECO:0000313" key="2">
    <source>
        <dbReference type="EMBL" id="ETI23566.1"/>
    </source>
</evidence>
<dbReference type="EMBL" id="KB822705">
    <property type="protein sequence ID" value="ETI23566.1"/>
    <property type="molecule type" value="Genomic_DNA"/>
</dbReference>
<gene>
    <name evidence="2" type="ORF">G647_05368</name>
</gene>
<feature type="compositionally biased region" description="Polar residues" evidence="1">
    <location>
        <begin position="272"/>
        <end position="291"/>
    </location>
</feature>
<feature type="compositionally biased region" description="Polar residues" evidence="1">
    <location>
        <begin position="1"/>
        <end position="11"/>
    </location>
</feature>
<dbReference type="GeneID" id="19983861"/>
<dbReference type="HOGENOM" id="CLU_647293_0_0_1"/>
<feature type="compositionally biased region" description="Low complexity" evidence="1">
    <location>
        <begin position="195"/>
        <end position="209"/>
    </location>
</feature>
<name>V9DA56_9EURO</name>
<dbReference type="OrthoDB" id="2142961at2759"/>
<feature type="region of interest" description="Disordered" evidence="1">
    <location>
        <begin position="1"/>
        <end position="109"/>
    </location>
</feature>
<dbReference type="VEuPathDB" id="FungiDB:G647_05368"/>
<feature type="compositionally biased region" description="Basic and acidic residues" evidence="1">
    <location>
        <begin position="253"/>
        <end position="266"/>
    </location>
</feature>
<dbReference type="RefSeq" id="XP_008727921.1">
    <property type="nucleotide sequence ID" value="XM_008729699.1"/>
</dbReference>
<feature type="compositionally biased region" description="Low complexity" evidence="1">
    <location>
        <begin position="97"/>
        <end position="109"/>
    </location>
</feature>
<dbReference type="AlphaFoldDB" id="V9DA56"/>
<evidence type="ECO:0000256" key="1">
    <source>
        <dbReference type="SAM" id="MobiDB-lite"/>
    </source>
</evidence>
<evidence type="ECO:0008006" key="4">
    <source>
        <dbReference type="Google" id="ProtNLM"/>
    </source>
</evidence>
<feature type="region of interest" description="Disordered" evidence="1">
    <location>
        <begin position="122"/>
        <end position="421"/>
    </location>
</feature>
<feature type="compositionally biased region" description="Polar residues" evidence="1">
    <location>
        <begin position="312"/>
        <end position="321"/>
    </location>
</feature>